<protein>
    <recommendedName>
        <fullName evidence="5">Transmembrane protein</fullName>
    </recommendedName>
</protein>
<comment type="caution">
    <text evidence="3">The sequence shown here is derived from an EMBL/GenBank/DDBJ whole genome shotgun (WGS) entry which is preliminary data.</text>
</comment>
<dbReference type="AlphaFoldDB" id="A0A813JNA6"/>
<gene>
    <name evidence="3" type="ORF">PGLA2088_LOCUS23180</name>
</gene>
<feature type="transmembrane region" description="Helical" evidence="2">
    <location>
        <begin position="157"/>
        <end position="175"/>
    </location>
</feature>
<organism evidence="3 4">
    <name type="scientific">Polarella glacialis</name>
    <name type="common">Dinoflagellate</name>
    <dbReference type="NCBI Taxonomy" id="89957"/>
    <lineage>
        <taxon>Eukaryota</taxon>
        <taxon>Sar</taxon>
        <taxon>Alveolata</taxon>
        <taxon>Dinophyceae</taxon>
        <taxon>Suessiales</taxon>
        <taxon>Suessiaceae</taxon>
        <taxon>Polarella</taxon>
    </lineage>
</organism>
<feature type="transmembrane region" description="Helical" evidence="2">
    <location>
        <begin position="6"/>
        <end position="28"/>
    </location>
</feature>
<keyword evidence="2" id="KW-1133">Transmembrane helix</keyword>
<proteinExistence type="predicted"/>
<dbReference type="EMBL" id="CAJNNW010026128">
    <property type="protein sequence ID" value="CAE8682912.1"/>
    <property type="molecule type" value="Genomic_DNA"/>
</dbReference>
<feature type="transmembrane region" description="Helical" evidence="2">
    <location>
        <begin position="84"/>
        <end position="104"/>
    </location>
</feature>
<evidence type="ECO:0008006" key="5">
    <source>
        <dbReference type="Google" id="ProtNLM"/>
    </source>
</evidence>
<reference evidence="3" key="1">
    <citation type="submission" date="2021-02" db="EMBL/GenBank/DDBJ databases">
        <authorList>
            <person name="Dougan E. K."/>
            <person name="Rhodes N."/>
            <person name="Thang M."/>
            <person name="Chan C."/>
        </authorList>
    </citation>
    <scope>NUCLEOTIDE SEQUENCE</scope>
</reference>
<sequence length="626" mass="68411">MERSNAGIAIIYPIWAVLLLILAFARLAHAAFRAVRGGMLSQIAKCLRLWIWGGAPVAGAAQPIDELVKVIGGVRRVERCSQSLLWNLPVLAPTVAYNLCSWVFEFGYDSQNRYNLPSSVGDGIIEVLSTARFAAILGFTFTVLTMYHPAWATPLRLLSGHVLMTITCAVALALQQNILQWYYHSLWITIVRTGIGVVHGDNRVTMANNSVFSLAMLVSVQLRWGMTIDFFLIILFPSIFICILCAIVEQSRKSELRATLEGKASKELETSVEAVLATICDAVVLLSNNFQLLRPSPHLAGLLLRSSCSAVLMTGGNFVELLVESDRDSCLQFMGGPSTHAKMLHAHMRDANSSAVNVHLYHTKYLDLEGQFVHIIGIREDSEENRLQPPLQELPCSLSRQVVDEVWDRAHESSASSISGSSDPMPLVEGDHTMSRRVWVDASSTDLMMVKCTPEFTAWSGPSGLNDGLLSWVAPVDWSNFYEFFQKALHDVNHAQNGYASVKPRSMVLKLKPPHLGRSIEVEAEIVEICAGRSDGRAGSFSEPGILGCVSFKSVPKTQTTQKRAKRTSRTGMASRHLKDSQNGYLEGLLAAALESKMARPPSSSSSLPSSAVAASSAGCGIILKL</sequence>
<feature type="transmembrane region" description="Helical" evidence="2">
    <location>
        <begin position="230"/>
        <end position="248"/>
    </location>
</feature>
<accession>A0A813JNA6</accession>
<keyword evidence="2" id="KW-0472">Membrane</keyword>
<evidence type="ECO:0000256" key="1">
    <source>
        <dbReference type="SAM" id="MobiDB-lite"/>
    </source>
</evidence>
<evidence type="ECO:0000313" key="4">
    <source>
        <dbReference type="Proteomes" id="UP000626109"/>
    </source>
</evidence>
<evidence type="ECO:0000256" key="2">
    <source>
        <dbReference type="SAM" id="Phobius"/>
    </source>
</evidence>
<name>A0A813JNA6_POLGL</name>
<evidence type="ECO:0000313" key="3">
    <source>
        <dbReference type="EMBL" id="CAE8682912.1"/>
    </source>
</evidence>
<feature type="region of interest" description="Disordered" evidence="1">
    <location>
        <begin position="558"/>
        <end position="578"/>
    </location>
</feature>
<keyword evidence="2" id="KW-0812">Transmembrane</keyword>
<dbReference type="Proteomes" id="UP000626109">
    <property type="component" value="Unassembled WGS sequence"/>
</dbReference>
<feature type="transmembrane region" description="Helical" evidence="2">
    <location>
        <begin position="124"/>
        <end position="145"/>
    </location>
</feature>